<name>A0A090IT68_9GAMM</name>
<dbReference type="Proteomes" id="UP000032427">
    <property type="component" value="Chromosome 1"/>
</dbReference>
<dbReference type="SMART" id="SM00530">
    <property type="entry name" value="HTH_XRE"/>
    <property type="match status" value="1"/>
</dbReference>
<dbReference type="KEGG" id="awd:AWOD_I_1496"/>
<dbReference type="HOGENOM" id="CLU_066192_58_2_6"/>
<gene>
    <name evidence="2" type="ORF">AWOD_I_1496</name>
</gene>
<organism evidence="2 3">
    <name type="scientific">Aliivibrio wodanis</name>
    <dbReference type="NCBI Taxonomy" id="80852"/>
    <lineage>
        <taxon>Bacteria</taxon>
        <taxon>Pseudomonadati</taxon>
        <taxon>Pseudomonadota</taxon>
        <taxon>Gammaproteobacteria</taxon>
        <taxon>Vibrionales</taxon>
        <taxon>Vibrionaceae</taxon>
        <taxon>Aliivibrio</taxon>
    </lineage>
</organism>
<protein>
    <submittedName>
        <fullName evidence="2">Uncharacterized phage protein</fullName>
    </submittedName>
</protein>
<feature type="domain" description="HTH cro/C1-type" evidence="1">
    <location>
        <begin position="4"/>
        <end position="52"/>
    </location>
</feature>
<sequence>MSKIKEIRGGALLTQANLATKLGISASAISHFEKGRRFPDINTCWRIVTALNELGANCQFTDVFPNPMNINHTEKE</sequence>
<dbReference type="EMBL" id="LN554846">
    <property type="protein sequence ID" value="CED71570.1"/>
    <property type="molecule type" value="Genomic_DNA"/>
</dbReference>
<dbReference type="InterPro" id="IPR001387">
    <property type="entry name" value="Cro/C1-type_HTH"/>
</dbReference>
<evidence type="ECO:0000313" key="3">
    <source>
        <dbReference type="Proteomes" id="UP000032427"/>
    </source>
</evidence>
<dbReference type="PATRIC" id="fig|80852.17.peg.1539"/>
<dbReference type="InterPro" id="IPR010982">
    <property type="entry name" value="Lambda_DNA-bd_dom_sf"/>
</dbReference>
<evidence type="ECO:0000313" key="2">
    <source>
        <dbReference type="EMBL" id="CED71570.1"/>
    </source>
</evidence>
<dbReference type="CDD" id="cd00093">
    <property type="entry name" value="HTH_XRE"/>
    <property type="match status" value="1"/>
</dbReference>
<proteinExistence type="predicted"/>
<dbReference type="PROSITE" id="PS50943">
    <property type="entry name" value="HTH_CROC1"/>
    <property type="match status" value="1"/>
</dbReference>
<dbReference type="Pfam" id="PF01381">
    <property type="entry name" value="HTH_3"/>
    <property type="match status" value="1"/>
</dbReference>
<dbReference type="SUPFAM" id="SSF47413">
    <property type="entry name" value="lambda repressor-like DNA-binding domains"/>
    <property type="match status" value="1"/>
</dbReference>
<evidence type="ECO:0000259" key="1">
    <source>
        <dbReference type="PROSITE" id="PS50943"/>
    </source>
</evidence>
<accession>A0A090IT68</accession>
<dbReference type="STRING" id="80852.AWOD_I_1496"/>
<keyword evidence="3" id="KW-1185">Reference proteome</keyword>
<dbReference type="Gene3D" id="1.10.260.40">
    <property type="entry name" value="lambda repressor-like DNA-binding domains"/>
    <property type="match status" value="1"/>
</dbReference>
<reference evidence="3" key="1">
    <citation type="submission" date="2014-09" db="EMBL/GenBank/DDBJ databases">
        <authorList>
            <person name="Hjerde E."/>
        </authorList>
    </citation>
    <scope>NUCLEOTIDE SEQUENCE [LARGE SCALE GENOMIC DNA]</scope>
    <source>
        <strain evidence="3">06/09/139</strain>
    </source>
</reference>
<dbReference type="GO" id="GO:0003677">
    <property type="term" value="F:DNA binding"/>
    <property type="evidence" value="ECO:0007669"/>
    <property type="project" value="InterPro"/>
</dbReference>
<dbReference type="AlphaFoldDB" id="A0A090IT68"/>